<evidence type="ECO:0000313" key="2">
    <source>
        <dbReference type="Proteomes" id="UP000231019"/>
    </source>
</evidence>
<sequence length="128" mass="15116">MKVKVDPLKSSEYHQAEDLVEGVEYDVLAIEGDRFRVFSQEGPCRYPKSMFLITDSSIPEYWVKKSFDDSDEEKWESAWPVEFDYPGFFEDYFDNKPEAIRIFNAYIEKLGLKPELIVTEEGKLKRVR</sequence>
<dbReference type="Proteomes" id="UP000231019">
    <property type="component" value="Unassembled WGS sequence"/>
</dbReference>
<dbReference type="EMBL" id="PFFQ01000059">
    <property type="protein sequence ID" value="PIW14570.1"/>
    <property type="molecule type" value="Genomic_DNA"/>
</dbReference>
<comment type="caution">
    <text evidence="1">The sequence shown here is derived from an EMBL/GenBank/DDBJ whole genome shotgun (WGS) entry which is preliminary data.</text>
</comment>
<accession>A0A2M7FYX1</accession>
<proteinExistence type="predicted"/>
<reference evidence="1 2" key="1">
    <citation type="submission" date="2017-09" db="EMBL/GenBank/DDBJ databases">
        <title>Depth-based differentiation of microbial function through sediment-hosted aquifers and enrichment of novel symbionts in the deep terrestrial subsurface.</title>
        <authorList>
            <person name="Probst A.J."/>
            <person name="Ladd B."/>
            <person name="Jarett J.K."/>
            <person name="Geller-Mcgrath D.E."/>
            <person name="Sieber C.M."/>
            <person name="Emerson J.B."/>
            <person name="Anantharaman K."/>
            <person name="Thomas B.C."/>
            <person name="Malmstrom R."/>
            <person name="Stieglmeier M."/>
            <person name="Klingl A."/>
            <person name="Woyke T."/>
            <person name="Ryan C.M."/>
            <person name="Banfield J.F."/>
        </authorList>
    </citation>
    <scope>NUCLEOTIDE SEQUENCE [LARGE SCALE GENOMIC DNA]</scope>
    <source>
        <strain evidence="1">CG17_big_fil_post_rev_8_21_14_2_50_48_46</strain>
    </source>
</reference>
<evidence type="ECO:0000313" key="1">
    <source>
        <dbReference type="EMBL" id="PIW14570.1"/>
    </source>
</evidence>
<gene>
    <name evidence="1" type="ORF">COW36_21265</name>
</gene>
<dbReference type="AlphaFoldDB" id="A0A2M7FYX1"/>
<protein>
    <submittedName>
        <fullName evidence="1">Uncharacterized protein</fullName>
    </submittedName>
</protein>
<organism evidence="1 2">
    <name type="scientific">bacterium (Candidatus Blackallbacteria) CG17_big_fil_post_rev_8_21_14_2_50_48_46</name>
    <dbReference type="NCBI Taxonomy" id="2014261"/>
    <lineage>
        <taxon>Bacteria</taxon>
        <taxon>Candidatus Blackallbacteria</taxon>
    </lineage>
</organism>
<name>A0A2M7FYX1_9BACT</name>